<dbReference type="EMBL" id="QDDR01000005">
    <property type="protein sequence ID" value="PVE47494.1"/>
    <property type="molecule type" value="Genomic_DNA"/>
</dbReference>
<gene>
    <name evidence="1" type="ORF">DDE23_11690</name>
</gene>
<sequence>MSASDPLKNDPYGWIDEAARAIDEASVALVAGGEAARVSDEAVAQLMTAAIRLYAAKSDGEERTFSPLTGRGDRVSATELLTAVSELLRAQHLSPMELALWFRHRPDEMKAP</sequence>
<dbReference type="OrthoDB" id="8238856at2"/>
<dbReference type="RefSeq" id="WP_107753934.1">
    <property type="nucleotide sequence ID" value="NZ_QBKF01000011.1"/>
</dbReference>
<organism evidence="1 2">
    <name type="scientific">Pararhodobacter aggregans</name>
    <dbReference type="NCBI Taxonomy" id="404875"/>
    <lineage>
        <taxon>Bacteria</taxon>
        <taxon>Pseudomonadati</taxon>
        <taxon>Pseudomonadota</taxon>
        <taxon>Alphaproteobacteria</taxon>
        <taxon>Rhodobacterales</taxon>
        <taxon>Paracoccaceae</taxon>
        <taxon>Pararhodobacter</taxon>
    </lineage>
</organism>
<dbReference type="Proteomes" id="UP000244810">
    <property type="component" value="Unassembled WGS sequence"/>
</dbReference>
<protein>
    <submittedName>
        <fullName evidence="1">Uncharacterized protein</fullName>
    </submittedName>
</protein>
<dbReference type="AlphaFoldDB" id="A0A2T7US60"/>
<keyword evidence="2" id="KW-1185">Reference proteome</keyword>
<comment type="caution">
    <text evidence="1">The sequence shown here is derived from an EMBL/GenBank/DDBJ whole genome shotgun (WGS) entry which is preliminary data.</text>
</comment>
<reference evidence="1 2" key="1">
    <citation type="journal article" date="2011" name="Syst. Appl. Microbiol.">
        <title>Defluviimonas denitrificans gen. nov., sp. nov., and Pararhodobacter aggregans gen. nov., sp. nov., non-phototrophic Rhodobacteraceae from the biofilter of a marine aquaculture.</title>
        <authorList>
            <person name="Foesel B.U."/>
            <person name="Drake H.L."/>
            <person name="Schramm A."/>
        </authorList>
    </citation>
    <scope>NUCLEOTIDE SEQUENCE [LARGE SCALE GENOMIC DNA]</scope>
    <source>
        <strain evidence="1 2">D1-19</strain>
    </source>
</reference>
<evidence type="ECO:0000313" key="2">
    <source>
        <dbReference type="Proteomes" id="UP000244810"/>
    </source>
</evidence>
<evidence type="ECO:0000313" key="1">
    <source>
        <dbReference type="EMBL" id="PVE47494.1"/>
    </source>
</evidence>
<name>A0A2T7US60_9RHOB</name>
<proteinExistence type="predicted"/>
<accession>A0A2T7US60</accession>